<evidence type="ECO:0000256" key="1">
    <source>
        <dbReference type="SAM" id="MobiDB-lite"/>
    </source>
</evidence>
<evidence type="ECO:0000313" key="2">
    <source>
        <dbReference type="EMBL" id="KIY91501.1"/>
    </source>
</evidence>
<feature type="non-terminal residue" evidence="2">
    <location>
        <position position="1"/>
    </location>
</feature>
<accession>A0A0D2LNA2</accession>
<feature type="non-terminal residue" evidence="2">
    <location>
        <position position="55"/>
    </location>
</feature>
<organism evidence="2 3">
    <name type="scientific">Monoraphidium neglectum</name>
    <dbReference type="NCBI Taxonomy" id="145388"/>
    <lineage>
        <taxon>Eukaryota</taxon>
        <taxon>Viridiplantae</taxon>
        <taxon>Chlorophyta</taxon>
        <taxon>core chlorophytes</taxon>
        <taxon>Chlorophyceae</taxon>
        <taxon>CS clade</taxon>
        <taxon>Sphaeropleales</taxon>
        <taxon>Selenastraceae</taxon>
        <taxon>Monoraphidium</taxon>
    </lineage>
</organism>
<gene>
    <name evidence="2" type="ORF">MNEG_16463</name>
</gene>
<dbReference type="GeneID" id="25734225"/>
<feature type="region of interest" description="Disordered" evidence="1">
    <location>
        <begin position="1"/>
        <end position="55"/>
    </location>
</feature>
<reference evidence="2 3" key="1">
    <citation type="journal article" date="2013" name="BMC Genomics">
        <title>Reconstruction of the lipid metabolism for the microalga Monoraphidium neglectum from its genome sequence reveals characteristics suitable for biofuel production.</title>
        <authorList>
            <person name="Bogen C."/>
            <person name="Al-Dilaimi A."/>
            <person name="Albersmeier A."/>
            <person name="Wichmann J."/>
            <person name="Grundmann M."/>
            <person name="Rupp O."/>
            <person name="Lauersen K.J."/>
            <person name="Blifernez-Klassen O."/>
            <person name="Kalinowski J."/>
            <person name="Goesmann A."/>
            <person name="Mussgnug J.H."/>
            <person name="Kruse O."/>
        </authorList>
    </citation>
    <scope>NUCLEOTIDE SEQUENCE [LARGE SCALE GENOMIC DNA]</scope>
    <source>
        <strain evidence="2 3">SAG 48.87</strain>
    </source>
</reference>
<feature type="compositionally biased region" description="Gly residues" evidence="1">
    <location>
        <begin position="36"/>
        <end position="55"/>
    </location>
</feature>
<dbReference type="AlphaFoldDB" id="A0A0D2LNA2"/>
<dbReference type="EMBL" id="KK106603">
    <property type="protein sequence ID" value="KIY91501.1"/>
    <property type="molecule type" value="Genomic_DNA"/>
</dbReference>
<dbReference type="RefSeq" id="XP_013890521.1">
    <property type="nucleotide sequence ID" value="XM_014035067.1"/>
</dbReference>
<name>A0A0D2LNA2_9CHLO</name>
<dbReference type="KEGG" id="mng:MNEG_16463"/>
<protein>
    <submittedName>
        <fullName evidence="2">Uncharacterized protein</fullName>
    </submittedName>
</protein>
<sequence length="55" mass="5415">RRRGAVPVPPPRAPGGGPRPRLVLPPLPQRRDRGCGRPGGAAGGDRGAGLGSGSA</sequence>
<keyword evidence="3" id="KW-1185">Reference proteome</keyword>
<proteinExistence type="predicted"/>
<evidence type="ECO:0000313" key="3">
    <source>
        <dbReference type="Proteomes" id="UP000054498"/>
    </source>
</evidence>
<dbReference type="Proteomes" id="UP000054498">
    <property type="component" value="Unassembled WGS sequence"/>
</dbReference>